<keyword evidence="1" id="KW-0812">Transmembrane</keyword>
<evidence type="ECO:0000313" key="3">
    <source>
        <dbReference type="EMBL" id="NJP42466.1"/>
    </source>
</evidence>
<comment type="caution">
    <text evidence="3">The sequence shown here is derived from an EMBL/GenBank/DDBJ whole genome shotgun (WGS) entry which is preliminary data.</text>
</comment>
<feature type="transmembrane region" description="Helical" evidence="1">
    <location>
        <begin position="20"/>
        <end position="38"/>
    </location>
</feature>
<accession>A0ABX0ZLC8</accession>
<dbReference type="InterPro" id="IPR058593">
    <property type="entry name" value="ARB_07466-like_C"/>
</dbReference>
<dbReference type="EMBL" id="JAATEJ010000002">
    <property type="protein sequence ID" value="NJP42466.1"/>
    <property type="molecule type" value="Genomic_DNA"/>
</dbReference>
<gene>
    <name evidence="3" type="ORF">HCN08_03415</name>
</gene>
<proteinExistence type="predicted"/>
<name>A0ABX0ZLC8_9ACTN</name>
<keyword evidence="4" id="KW-1185">Reference proteome</keyword>
<dbReference type="Pfam" id="PF26571">
    <property type="entry name" value="VldE"/>
    <property type="match status" value="1"/>
</dbReference>
<sequence>MPTSDAPSGRPRPRRRVLRALGFLLVLAVAGYVAYHFTGKKTPQAGCTVRSGGRSLDLTQSQAANAATIAAVAMSRGLPDRAVTIALATALQESRLDNIDHGDRDSLGLFQQRPSMGWGTEQQILDPVYATGAFYSALVKIHGYEGLPLTVAAQKVQKSGYPEAYAKHEADATLLTTALTGHAAGALSCTTGADRADSAGGAPGSPAVVAASLTREFGVQARPRTAGAPPVTVSLPAAPAKGGTAAVTARRGWQLAQWSVAHAHELKVAEVAFDGMRWQAARSGAGWQKVPPAGKGKAAGAAAPGGFVTITVAQ</sequence>
<evidence type="ECO:0000313" key="4">
    <source>
        <dbReference type="Proteomes" id="UP000734511"/>
    </source>
</evidence>
<keyword evidence="1" id="KW-1133">Transmembrane helix</keyword>
<evidence type="ECO:0000259" key="2">
    <source>
        <dbReference type="Pfam" id="PF26571"/>
    </source>
</evidence>
<organism evidence="3 4">
    <name type="scientific">Actinacidiphila epipremni</name>
    <dbReference type="NCBI Taxonomy" id="2053013"/>
    <lineage>
        <taxon>Bacteria</taxon>
        <taxon>Bacillati</taxon>
        <taxon>Actinomycetota</taxon>
        <taxon>Actinomycetes</taxon>
        <taxon>Kitasatosporales</taxon>
        <taxon>Streptomycetaceae</taxon>
        <taxon>Actinacidiphila</taxon>
    </lineage>
</organism>
<dbReference type="RefSeq" id="WP_167981345.1">
    <property type="nucleotide sequence ID" value="NZ_JAATEJ010000002.1"/>
</dbReference>
<dbReference type="Proteomes" id="UP000734511">
    <property type="component" value="Unassembled WGS sequence"/>
</dbReference>
<feature type="domain" description="ARB-07466-like C-terminal" evidence="2">
    <location>
        <begin position="248"/>
        <end position="295"/>
    </location>
</feature>
<protein>
    <recommendedName>
        <fullName evidence="2">ARB-07466-like C-terminal domain-containing protein</fullName>
    </recommendedName>
</protein>
<keyword evidence="1" id="KW-0472">Membrane</keyword>
<evidence type="ECO:0000256" key="1">
    <source>
        <dbReference type="SAM" id="Phobius"/>
    </source>
</evidence>
<reference evidence="3 4" key="1">
    <citation type="submission" date="2020-03" db="EMBL/GenBank/DDBJ databases">
        <title>WGS of actinomycetes isolated from Thailand.</title>
        <authorList>
            <person name="Thawai C."/>
        </authorList>
    </citation>
    <scope>NUCLEOTIDE SEQUENCE [LARGE SCALE GENOMIC DNA]</scope>
    <source>
        <strain evidence="3 4">PRB2-1</strain>
    </source>
</reference>